<evidence type="ECO:0000313" key="2">
    <source>
        <dbReference type="Proteomes" id="UP000291343"/>
    </source>
</evidence>
<organism evidence="1 2">
    <name type="scientific">Laodelphax striatellus</name>
    <name type="common">Small brown planthopper</name>
    <name type="synonym">Delphax striatella</name>
    <dbReference type="NCBI Taxonomy" id="195883"/>
    <lineage>
        <taxon>Eukaryota</taxon>
        <taxon>Metazoa</taxon>
        <taxon>Ecdysozoa</taxon>
        <taxon>Arthropoda</taxon>
        <taxon>Hexapoda</taxon>
        <taxon>Insecta</taxon>
        <taxon>Pterygota</taxon>
        <taxon>Neoptera</taxon>
        <taxon>Paraneoptera</taxon>
        <taxon>Hemiptera</taxon>
        <taxon>Auchenorrhyncha</taxon>
        <taxon>Fulgoroidea</taxon>
        <taxon>Delphacidae</taxon>
        <taxon>Criomorphinae</taxon>
        <taxon>Laodelphax</taxon>
    </lineage>
</organism>
<proteinExistence type="predicted"/>
<sequence length="165" mass="17732">MCPMRLTLIAAKNRNIWVSQTPPVRSGVNQVIDITISDVEDNCLAAMGRNCSRLTPSYTAHLLFGEQHSPLLDEIISAFDSLEESVSDEGVAISVTLVQATNQPRCQARGKGRKVKGKAKSCSLRAGLQFRVGCIHPLLCKGNYAERVGAGCSRLSGSSYGVPGR</sequence>
<dbReference type="InterPro" id="IPR009072">
    <property type="entry name" value="Histone-fold"/>
</dbReference>
<dbReference type="EMBL" id="QKKF02012932">
    <property type="protein sequence ID" value="RZF43182.1"/>
    <property type="molecule type" value="Genomic_DNA"/>
</dbReference>
<dbReference type="Proteomes" id="UP000291343">
    <property type="component" value="Unassembled WGS sequence"/>
</dbReference>
<name>A0A482XBZ2_LAOST</name>
<comment type="caution">
    <text evidence="1">The sequence shown here is derived from an EMBL/GenBank/DDBJ whole genome shotgun (WGS) entry which is preliminary data.</text>
</comment>
<accession>A0A482XBZ2</accession>
<protein>
    <submittedName>
        <fullName evidence="1">Uncharacterized protein</fullName>
    </submittedName>
</protein>
<evidence type="ECO:0000313" key="1">
    <source>
        <dbReference type="EMBL" id="RZF43182.1"/>
    </source>
</evidence>
<reference evidence="1 2" key="1">
    <citation type="journal article" date="2017" name="Gigascience">
        <title>Genome sequence of the small brown planthopper, Laodelphax striatellus.</title>
        <authorList>
            <person name="Zhu J."/>
            <person name="Jiang F."/>
            <person name="Wang X."/>
            <person name="Yang P."/>
            <person name="Bao Y."/>
            <person name="Zhao W."/>
            <person name="Wang W."/>
            <person name="Lu H."/>
            <person name="Wang Q."/>
            <person name="Cui N."/>
            <person name="Li J."/>
            <person name="Chen X."/>
            <person name="Luo L."/>
            <person name="Yu J."/>
            <person name="Kang L."/>
            <person name="Cui F."/>
        </authorList>
    </citation>
    <scope>NUCLEOTIDE SEQUENCE [LARGE SCALE GENOMIC DNA]</scope>
    <source>
        <strain evidence="1">Lst14</strain>
    </source>
</reference>
<keyword evidence="2" id="KW-1185">Reference proteome</keyword>
<dbReference type="SMR" id="A0A482XBZ2"/>
<dbReference type="STRING" id="195883.A0A482XBZ2"/>
<dbReference type="InParanoid" id="A0A482XBZ2"/>
<dbReference type="OrthoDB" id="8939136at2759"/>
<dbReference type="SUPFAM" id="SSF47113">
    <property type="entry name" value="Histone-fold"/>
    <property type="match status" value="1"/>
</dbReference>
<gene>
    <name evidence="1" type="ORF">LSTR_LSTR015374</name>
</gene>
<dbReference type="GO" id="GO:0046982">
    <property type="term" value="F:protein heterodimerization activity"/>
    <property type="evidence" value="ECO:0007669"/>
    <property type="project" value="InterPro"/>
</dbReference>
<dbReference type="Gene3D" id="1.10.20.10">
    <property type="entry name" value="Histone, subunit A"/>
    <property type="match status" value="1"/>
</dbReference>
<dbReference type="AlphaFoldDB" id="A0A482XBZ2"/>